<evidence type="ECO:0000256" key="9">
    <source>
        <dbReference type="ARBA" id="ARBA00048743"/>
    </source>
</evidence>
<dbReference type="InterPro" id="IPR039430">
    <property type="entry name" value="Thymidylate_kin-like_dom"/>
</dbReference>
<dbReference type="GO" id="GO:0006227">
    <property type="term" value="P:dUDP biosynthetic process"/>
    <property type="evidence" value="ECO:0007669"/>
    <property type="project" value="TreeGrafter"/>
</dbReference>
<dbReference type="PROSITE" id="PS01331">
    <property type="entry name" value="THYMIDYLATE_KINASE"/>
    <property type="match status" value="1"/>
</dbReference>
<keyword evidence="6 11" id="KW-0547">Nucleotide-binding</keyword>
<evidence type="ECO:0000259" key="12">
    <source>
        <dbReference type="Pfam" id="PF02223"/>
    </source>
</evidence>
<evidence type="ECO:0000256" key="1">
    <source>
        <dbReference type="ARBA" id="ARBA00009776"/>
    </source>
</evidence>
<dbReference type="PANTHER" id="PTHR10344">
    <property type="entry name" value="THYMIDYLATE KINASE"/>
    <property type="match status" value="1"/>
</dbReference>
<sequence length="206" mass="24208">MFISFEGCEGTGKTTLSNFLFHKIISKYPVILTKEPGDDYVFNSKIRNILISFYNKIDDQTEALLYAANRIEHLKKVILPALEKKKIVICDRYIDSSIAYQAYGRNLGENFIKNINIFSLKNLPSLTFYLDLEPSIGIQRIKTYRKNKMEYFDFQNMDFHNRVREGYLSLCKRYSKRIYKLDASLPLEQIKLIIISRIKKCFSINI</sequence>
<dbReference type="PANTHER" id="PTHR10344:SF4">
    <property type="entry name" value="UMP-CMP KINASE 2, MITOCHONDRIAL"/>
    <property type="match status" value="1"/>
</dbReference>
<dbReference type="Pfam" id="PF02223">
    <property type="entry name" value="Thymidylate_kin"/>
    <property type="match status" value="1"/>
</dbReference>
<proteinExistence type="inferred from homology"/>
<evidence type="ECO:0000256" key="7">
    <source>
        <dbReference type="ARBA" id="ARBA00022777"/>
    </source>
</evidence>
<dbReference type="GO" id="GO:0006233">
    <property type="term" value="P:dTDP biosynthetic process"/>
    <property type="evidence" value="ECO:0007669"/>
    <property type="project" value="InterPro"/>
</dbReference>
<dbReference type="GO" id="GO:0004798">
    <property type="term" value="F:dTMP kinase activity"/>
    <property type="evidence" value="ECO:0007669"/>
    <property type="project" value="UniProtKB-UniRule"/>
</dbReference>
<dbReference type="InterPro" id="IPR018095">
    <property type="entry name" value="Thymidylate_kin_CS"/>
</dbReference>
<comment type="caution">
    <text evidence="13">The sequence shown here is derived from an EMBL/GenBank/DDBJ whole genome shotgun (WGS) entry which is preliminary data.</text>
</comment>
<evidence type="ECO:0000256" key="3">
    <source>
        <dbReference type="ARBA" id="ARBA00017144"/>
    </source>
</evidence>
<dbReference type="SUPFAM" id="SSF52540">
    <property type="entry name" value="P-loop containing nucleoside triphosphate hydrolases"/>
    <property type="match status" value="1"/>
</dbReference>
<dbReference type="FunFam" id="3.40.50.300:FF:000225">
    <property type="entry name" value="Thymidylate kinase"/>
    <property type="match status" value="1"/>
</dbReference>
<dbReference type="GO" id="GO:0005829">
    <property type="term" value="C:cytosol"/>
    <property type="evidence" value="ECO:0007669"/>
    <property type="project" value="TreeGrafter"/>
</dbReference>
<dbReference type="OrthoDB" id="9774907at2"/>
<evidence type="ECO:0000256" key="11">
    <source>
        <dbReference type="HAMAP-Rule" id="MF_00165"/>
    </source>
</evidence>
<dbReference type="HAMAP" id="MF_00165">
    <property type="entry name" value="Thymidylate_kinase"/>
    <property type="match status" value="1"/>
</dbReference>
<dbReference type="GO" id="GO:0006235">
    <property type="term" value="P:dTTP biosynthetic process"/>
    <property type="evidence" value="ECO:0007669"/>
    <property type="project" value="UniProtKB-UniRule"/>
</dbReference>
<evidence type="ECO:0000256" key="4">
    <source>
        <dbReference type="ARBA" id="ARBA00022679"/>
    </source>
</evidence>
<comment type="function">
    <text evidence="10 11">Phosphorylation of dTMP to form dTDP in both de novo and salvage pathways of dTTP synthesis.</text>
</comment>
<evidence type="ECO:0000256" key="10">
    <source>
        <dbReference type="ARBA" id="ARBA00057735"/>
    </source>
</evidence>
<accession>A0A559KJQ9</accession>
<protein>
    <recommendedName>
        <fullName evidence="3 11">Thymidylate kinase</fullName>
        <ecNumber evidence="2 11">2.7.4.9</ecNumber>
    </recommendedName>
    <alternativeName>
        <fullName evidence="11">dTMP kinase</fullName>
    </alternativeName>
</protein>
<dbReference type="EC" id="2.7.4.9" evidence="2 11"/>
<evidence type="ECO:0000256" key="6">
    <source>
        <dbReference type="ARBA" id="ARBA00022741"/>
    </source>
</evidence>
<dbReference type="InterPro" id="IPR027417">
    <property type="entry name" value="P-loop_NTPase"/>
</dbReference>
<evidence type="ECO:0000313" key="13">
    <source>
        <dbReference type="EMBL" id="TVY12328.1"/>
    </source>
</evidence>
<organism evidence="13 14">
    <name type="scientific">Candidatus Phytoplasma pini</name>
    <dbReference type="NCBI Taxonomy" id="267362"/>
    <lineage>
        <taxon>Bacteria</taxon>
        <taxon>Bacillati</taxon>
        <taxon>Mycoplasmatota</taxon>
        <taxon>Mollicutes</taxon>
        <taxon>Acholeplasmatales</taxon>
        <taxon>Acholeplasmataceae</taxon>
        <taxon>Candidatus Phytoplasma</taxon>
    </lineage>
</organism>
<keyword evidence="8 11" id="KW-0067">ATP-binding</keyword>
<comment type="catalytic activity">
    <reaction evidence="9 11">
        <text>dTMP + ATP = dTDP + ADP</text>
        <dbReference type="Rhea" id="RHEA:13517"/>
        <dbReference type="ChEBI" id="CHEBI:30616"/>
        <dbReference type="ChEBI" id="CHEBI:58369"/>
        <dbReference type="ChEBI" id="CHEBI:63528"/>
        <dbReference type="ChEBI" id="CHEBI:456216"/>
        <dbReference type="EC" id="2.7.4.9"/>
    </reaction>
</comment>
<dbReference type="Proteomes" id="UP000320078">
    <property type="component" value="Unassembled WGS sequence"/>
</dbReference>
<evidence type="ECO:0000256" key="8">
    <source>
        <dbReference type="ARBA" id="ARBA00022840"/>
    </source>
</evidence>
<gene>
    <name evidence="11 13" type="primary">tmk</name>
    <name evidence="13" type="ORF">MDPP_00101</name>
</gene>
<keyword evidence="7 11" id="KW-0418">Kinase</keyword>
<evidence type="ECO:0000256" key="2">
    <source>
        <dbReference type="ARBA" id="ARBA00012980"/>
    </source>
</evidence>
<dbReference type="AlphaFoldDB" id="A0A559KJQ9"/>
<dbReference type="InterPro" id="IPR018094">
    <property type="entry name" value="Thymidylate_kinase"/>
</dbReference>
<keyword evidence="4 11" id="KW-0808">Transferase</keyword>
<keyword evidence="14" id="KW-1185">Reference proteome</keyword>
<feature type="domain" description="Thymidylate kinase-like" evidence="12">
    <location>
        <begin position="5"/>
        <end position="191"/>
    </location>
</feature>
<comment type="similarity">
    <text evidence="1 11">Belongs to the thymidylate kinase family.</text>
</comment>
<reference evidence="13 14" key="1">
    <citation type="submission" date="2019-06" db="EMBL/GenBank/DDBJ databases">
        <title>Draft Genome Sequence of Candidatus Phytoplasma pini-Related Strain MDPP: A Resource for Comparative Genomics of Gymnosperm-infecting Phytoplasmas.</title>
        <authorList>
            <person name="Cai W."/>
            <person name="Costanzo S."/>
            <person name="Shao J."/>
            <person name="Zhao Y."/>
            <person name="Davis R."/>
        </authorList>
    </citation>
    <scope>NUCLEOTIDE SEQUENCE [LARGE SCALE GENOMIC DNA]</scope>
    <source>
        <strain evidence="13 14">MDPP</strain>
    </source>
</reference>
<name>A0A559KJQ9_9MOLU</name>
<feature type="binding site" evidence="11">
    <location>
        <begin position="7"/>
        <end position="14"/>
    </location>
    <ligand>
        <name>ATP</name>
        <dbReference type="ChEBI" id="CHEBI:30616"/>
    </ligand>
</feature>
<evidence type="ECO:0000256" key="5">
    <source>
        <dbReference type="ARBA" id="ARBA00022727"/>
    </source>
</evidence>
<dbReference type="Gene3D" id="3.40.50.300">
    <property type="entry name" value="P-loop containing nucleotide triphosphate hydrolases"/>
    <property type="match status" value="1"/>
</dbReference>
<dbReference type="GO" id="GO:0005524">
    <property type="term" value="F:ATP binding"/>
    <property type="evidence" value="ECO:0007669"/>
    <property type="project" value="UniProtKB-UniRule"/>
</dbReference>
<evidence type="ECO:0000313" key="14">
    <source>
        <dbReference type="Proteomes" id="UP000320078"/>
    </source>
</evidence>
<dbReference type="CDD" id="cd01672">
    <property type="entry name" value="TMPK"/>
    <property type="match status" value="1"/>
</dbReference>
<dbReference type="EMBL" id="VIAE01000002">
    <property type="protein sequence ID" value="TVY12328.1"/>
    <property type="molecule type" value="Genomic_DNA"/>
</dbReference>
<dbReference type="NCBIfam" id="TIGR00041">
    <property type="entry name" value="DTMP_kinase"/>
    <property type="match status" value="1"/>
</dbReference>
<keyword evidence="5 11" id="KW-0545">Nucleotide biosynthesis</keyword>
<dbReference type="RefSeq" id="WP_144658252.1">
    <property type="nucleotide sequence ID" value="NZ_VIAE01000002.1"/>
</dbReference>